<dbReference type="EMBL" id="KB201305">
    <property type="protein sequence ID" value="ESO97288.1"/>
    <property type="molecule type" value="Genomic_DNA"/>
</dbReference>
<dbReference type="Gene3D" id="3.40.50.300">
    <property type="entry name" value="P-loop containing nucleotide triphosphate hydrolases"/>
    <property type="match status" value="1"/>
</dbReference>
<keyword evidence="2" id="KW-0547">Nucleotide-binding</keyword>
<dbReference type="CTD" id="20238024"/>
<evidence type="ECO:0000313" key="6">
    <source>
        <dbReference type="Proteomes" id="UP000030746"/>
    </source>
</evidence>
<dbReference type="GeneID" id="20238024"/>
<keyword evidence="1" id="KW-0808">Transferase</keyword>
<feature type="region of interest" description="Disordered" evidence="4">
    <location>
        <begin position="177"/>
        <end position="209"/>
    </location>
</feature>
<dbReference type="PANTHER" id="PTHR23359">
    <property type="entry name" value="NUCLEOTIDE KINASE"/>
    <property type="match status" value="1"/>
</dbReference>
<evidence type="ECO:0000256" key="3">
    <source>
        <dbReference type="ARBA" id="ARBA00022777"/>
    </source>
</evidence>
<dbReference type="GO" id="GO:0019205">
    <property type="term" value="F:nucleobase-containing compound kinase activity"/>
    <property type="evidence" value="ECO:0007669"/>
    <property type="project" value="InterPro"/>
</dbReference>
<dbReference type="InterPro" id="IPR000850">
    <property type="entry name" value="Adenylat/UMP-CMP_kin"/>
</dbReference>
<proteinExistence type="predicted"/>
<dbReference type="GO" id="GO:0005524">
    <property type="term" value="F:ATP binding"/>
    <property type="evidence" value="ECO:0007669"/>
    <property type="project" value="InterPro"/>
</dbReference>
<dbReference type="KEGG" id="lgi:LOTGIDRAFT_159309"/>
<dbReference type="Proteomes" id="UP000030746">
    <property type="component" value="Unassembled WGS sequence"/>
</dbReference>
<dbReference type="InterPro" id="IPR027417">
    <property type="entry name" value="P-loop_NTPase"/>
</dbReference>
<dbReference type="OrthoDB" id="5829348at2759"/>
<gene>
    <name evidence="5" type="ORF">LOTGIDRAFT_159309</name>
</gene>
<accession>V4A0F0</accession>
<dbReference type="OMA" id="ADLIWHR"/>
<sequence>MGCNTSTVSSDGSAEVKVYHHQKVSVRIGHNVKLLKKEPIIIFVFGGPGSKKGRLASDIAQTFGLKLINVSELIMDEVAKKVEDPDPFNLRAKIQTTIKDDPTMVKLIWVTREISRIIDENPKQNYLIDLMPNLKSLVNNNSFVKECTNEMKLFEGKYPISFAINFSVPLEKLVKKKPEPECAKPETKASKNDAKKKEGANVKSDEADSSRTKKRAMLFDQNVKPFLDYFQKSERLLTVDTSTGMLEFIWSKVCEVFSDLELNTLQNVETVIIFCYKIMVES</sequence>
<dbReference type="HOGENOM" id="CLU_987934_0_0_1"/>
<protein>
    <recommendedName>
        <fullName evidence="7">Adenylate kinase</fullName>
    </recommendedName>
</protein>
<reference evidence="5 6" key="1">
    <citation type="journal article" date="2013" name="Nature">
        <title>Insights into bilaterian evolution from three spiralian genomes.</title>
        <authorList>
            <person name="Simakov O."/>
            <person name="Marletaz F."/>
            <person name="Cho S.J."/>
            <person name="Edsinger-Gonzales E."/>
            <person name="Havlak P."/>
            <person name="Hellsten U."/>
            <person name="Kuo D.H."/>
            <person name="Larsson T."/>
            <person name="Lv J."/>
            <person name="Arendt D."/>
            <person name="Savage R."/>
            <person name="Osoegawa K."/>
            <person name="de Jong P."/>
            <person name="Grimwood J."/>
            <person name="Chapman J.A."/>
            <person name="Shapiro H."/>
            <person name="Aerts A."/>
            <person name="Otillar R.P."/>
            <person name="Terry A.Y."/>
            <person name="Boore J.L."/>
            <person name="Grigoriev I.V."/>
            <person name="Lindberg D.R."/>
            <person name="Seaver E.C."/>
            <person name="Weisblat D.A."/>
            <person name="Putnam N.H."/>
            <person name="Rokhsar D.S."/>
        </authorList>
    </citation>
    <scope>NUCLEOTIDE SEQUENCE [LARGE SCALE GENOMIC DNA]</scope>
</reference>
<dbReference type="AlphaFoldDB" id="V4A0F0"/>
<keyword evidence="6" id="KW-1185">Reference proteome</keyword>
<name>V4A0F0_LOTGI</name>
<evidence type="ECO:0000313" key="5">
    <source>
        <dbReference type="EMBL" id="ESO97288.1"/>
    </source>
</evidence>
<evidence type="ECO:0008006" key="7">
    <source>
        <dbReference type="Google" id="ProtNLM"/>
    </source>
</evidence>
<evidence type="ECO:0000256" key="4">
    <source>
        <dbReference type="SAM" id="MobiDB-lite"/>
    </source>
</evidence>
<keyword evidence="3" id="KW-0418">Kinase</keyword>
<dbReference type="SUPFAM" id="SSF52540">
    <property type="entry name" value="P-loop containing nucleoside triphosphate hydrolases"/>
    <property type="match status" value="1"/>
</dbReference>
<dbReference type="RefSeq" id="XP_009051893.1">
    <property type="nucleotide sequence ID" value="XM_009053645.1"/>
</dbReference>
<dbReference type="GO" id="GO:0006139">
    <property type="term" value="P:nucleobase-containing compound metabolic process"/>
    <property type="evidence" value="ECO:0007669"/>
    <property type="project" value="InterPro"/>
</dbReference>
<dbReference type="Pfam" id="PF00406">
    <property type="entry name" value="ADK"/>
    <property type="match status" value="1"/>
</dbReference>
<evidence type="ECO:0000256" key="1">
    <source>
        <dbReference type="ARBA" id="ARBA00022679"/>
    </source>
</evidence>
<evidence type="ECO:0000256" key="2">
    <source>
        <dbReference type="ARBA" id="ARBA00022741"/>
    </source>
</evidence>
<organism evidence="5 6">
    <name type="scientific">Lottia gigantea</name>
    <name type="common">Giant owl limpet</name>
    <dbReference type="NCBI Taxonomy" id="225164"/>
    <lineage>
        <taxon>Eukaryota</taxon>
        <taxon>Metazoa</taxon>
        <taxon>Spiralia</taxon>
        <taxon>Lophotrochozoa</taxon>
        <taxon>Mollusca</taxon>
        <taxon>Gastropoda</taxon>
        <taxon>Patellogastropoda</taxon>
        <taxon>Lottioidea</taxon>
        <taxon>Lottiidae</taxon>
        <taxon>Lottia</taxon>
    </lineage>
</organism>